<sequence>MSVENVAFSLVPQGQKASDYDISDPVPPKLKCCSFSRDDRIVTKIGLEFLFSPLLEEYYNPTHGQAERRQQ</sequence>
<evidence type="ECO:0000313" key="2">
    <source>
        <dbReference type="Proteomes" id="UP001151760"/>
    </source>
</evidence>
<gene>
    <name evidence="1" type="ORF">Tco_0841175</name>
</gene>
<keyword evidence="2" id="KW-1185">Reference proteome</keyword>
<reference evidence="1" key="1">
    <citation type="journal article" date="2022" name="Int. J. Mol. Sci.">
        <title>Draft Genome of Tanacetum Coccineum: Genomic Comparison of Closely Related Tanacetum-Family Plants.</title>
        <authorList>
            <person name="Yamashiro T."/>
            <person name="Shiraishi A."/>
            <person name="Nakayama K."/>
            <person name="Satake H."/>
        </authorList>
    </citation>
    <scope>NUCLEOTIDE SEQUENCE</scope>
</reference>
<name>A0ABQ5AX01_9ASTR</name>
<evidence type="ECO:0000313" key="1">
    <source>
        <dbReference type="EMBL" id="GJT06713.1"/>
    </source>
</evidence>
<reference evidence="1" key="2">
    <citation type="submission" date="2022-01" db="EMBL/GenBank/DDBJ databases">
        <authorList>
            <person name="Yamashiro T."/>
            <person name="Shiraishi A."/>
            <person name="Satake H."/>
            <person name="Nakayama K."/>
        </authorList>
    </citation>
    <scope>NUCLEOTIDE SEQUENCE</scope>
</reference>
<dbReference type="Proteomes" id="UP001151760">
    <property type="component" value="Unassembled WGS sequence"/>
</dbReference>
<dbReference type="EMBL" id="BQNB010012691">
    <property type="protein sequence ID" value="GJT06713.1"/>
    <property type="molecule type" value="Genomic_DNA"/>
</dbReference>
<accession>A0ABQ5AX01</accession>
<proteinExistence type="predicted"/>
<protein>
    <submittedName>
        <fullName evidence="1">Uncharacterized protein</fullName>
    </submittedName>
</protein>
<organism evidence="1 2">
    <name type="scientific">Tanacetum coccineum</name>
    <dbReference type="NCBI Taxonomy" id="301880"/>
    <lineage>
        <taxon>Eukaryota</taxon>
        <taxon>Viridiplantae</taxon>
        <taxon>Streptophyta</taxon>
        <taxon>Embryophyta</taxon>
        <taxon>Tracheophyta</taxon>
        <taxon>Spermatophyta</taxon>
        <taxon>Magnoliopsida</taxon>
        <taxon>eudicotyledons</taxon>
        <taxon>Gunneridae</taxon>
        <taxon>Pentapetalae</taxon>
        <taxon>asterids</taxon>
        <taxon>campanulids</taxon>
        <taxon>Asterales</taxon>
        <taxon>Asteraceae</taxon>
        <taxon>Asteroideae</taxon>
        <taxon>Anthemideae</taxon>
        <taxon>Anthemidinae</taxon>
        <taxon>Tanacetum</taxon>
    </lineage>
</organism>
<comment type="caution">
    <text evidence="1">The sequence shown here is derived from an EMBL/GenBank/DDBJ whole genome shotgun (WGS) entry which is preliminary data.</text>
</comment>